<sequence length="391" mass="45246">MNWPVQIIPPVDKIPGIKWSKWFFSFISILLIVVVSWVGAKIILPAEDDELLKLLTLLFFSVPLAFSVIISVRIYYHGLCLSAFEAREREAALVRKDWTEWASKKFYVSAYKLFLPSAISQTDIAMSHSVEIYNNQRLKLRGHNDDLYTEEQLIYELLSSVRTRLLRLSESCIFDVIFTYDSNYITFSIFQECWAAIGFDENCLRNYYCWSRALGQGFDTLSNISKNRVSIIISANIETFVKYPPDSTEFASILLVTHREQLPEKNNNGVALRPMVCNKNLTKQEVIHMMTYQSDILKTTRVLFSNMSAEEASEVSEILRLSSLSMNVEWECEIMHLNLMLGNLNEHHFWLVFTLALFISEKNNEPVLMVTGVGDEYLLNVIKPFDNRKEH</sequence>
<protein>
    <submittedName>
        <fullName evidence="1">Uncharacterized protein</fullName>
    </submittedName>
</protein>
<proteinExistence type="predicted"/>
<dbReference type="RefSeq" id="WP_022648273.1">
    <property type="nucleotide sequence ID" value="NZ_AP025784.1"/>
</dbReference>
<dbReference type="EMBL" id="PNXT01000001">
    <property type="protein sequence ID" value="PTX88701.1"/>
    <property type="molecule type" value="Genomic_DNA"/>
</dbReference>
<reference evidence="1 2" key="1">
    <citation type="submission" date="2018-01" db="EMBL/GenBank/DDBJ databases">
        <title>Geographic spread and resistance mechanisms of dominant carbapenem-resistant Enterobacter cloacae complex clones ST171 and ST78.</title>
        <authorList>
            <person name="Gomez-Simmonds A."/>
            <person name="Annavajhala M.K."/>
            <person name="Wang Z."/>
            <person name="Macesic N."/>
            <person name="Hu Y."/>
            <person name="Giddins M.J."/>
            <person name="O'Malley A."/>
            <person name="Toussaint N.C."/>
            <person name="Whittier S."/>
            <person name="Torres V.J."/>
            <person name="Uhlemann A.-C."/>
        </authorList>
    </citation>
    <scope>NUCLEOTIDE SEQUENCE [LARGE SCALE GENOMIC DNA]</scope>
    <source>
        <strain evidence="1 2">78</strain>
    </source>
</reference>
<dbReference type="Proteomes" id="UP000244004">
    <property type="component" value="Unassembled WGS sequence"/>
</dbReference>
<evidence type="ECO:0000313" key="1">
    <source>
        <dbReference type="EMBL" id="PTX88701.1"/>
    </source>
</evidence>
<evidence type="ECO:0000313" key="2">
    <source>
        <dbReference type="Proteomes" id="UP000244004"/>
    </source>
</evidence>
<gene>
    <name evidence="1" type="ORF">C1O12_09990</name>
</gene>
<dbReference type="AlphaFoldDB" id="A0A8B6AA20"/>
<dbReference type="GeneID" id="99706060"/>
<accession>A0A8B6AA20</accession>
<organism evidence="1 2">
    <name type="scientific">Enterobacter hormaechei</name>
    <dbReference type="NCBI Taxonomy" id="158836"/>
    <lineage>
        <taxon>Bacteria</taxon>
        <taxon>Pseudomonadati</taxon>
        <taxon>Pseudomonadota</taxon>
        <taxon>Gammaproteobacteria</taxon>
        <taxon>Enterobacterales</taxon>
        <taxon>Enterobacteriaceae</taxon>
        <taxon>Enterobacter</taxon>
        <taxon>Enterobacter cloacae complex</taxon>
    </lineage>
</organism>
<name>A0A8B6AA20_9ENTR</name>
<comment type="caution">
    <text evidence="1">The sequence shown here is derived from an EMBL/GenBank/DDBJ whole genome shotgun (WGS) entry which is preliminary data.</text>
</comment>